<sequence length="74" mass="8356">ETWPVEVQRGPSDRWRPARLRLDDAGQVTVWTARPFRRCAPGTVRAVYAESILARLILARHGWPLAGAAERYSA</sequence>
<protein>
    <submittedName>
        <fullName evidence="1">Uncharacterized protein</fullName>
    </submittedName>
</protein>
<dbReference type="EMBL" id="JAMSLR010000014">
    <property type="protein sequence ID" value="MCM8750413.1"/>
    <property type="molecule type" value="Genomic_DNA"/>
</dbReference>
<feature type="non-terminal residue" evidence="1">
    <location>
        <position position="1"/>
    </location>
</feature>
<gene>
    <name evidence="1" type="ORF">NET02_14780</name>
</gene>
<keyword evidence="2" id="KW-1185">Reference proteome</keyword>
<dbReference type="AlphaFoldDB" id="A0AA41WG05"/>
<evidence type="ECO:0000313" key="2">
    <source>
        <dbReference type="Proteomes" id="UP001165306"/>
    </source>
</evidence>
<accession>A0AA41WG05</accession>
<proteinExistence type="predicted"/>
<organism evidence="1 2">
    <name type="scientific">Thermalbibacter longus</name>
    <dbReference type="NCBI Taxonomy" id="2951981"/>
    <lineage>
        <taxon>Bacteria</taxon>
        <taxon>Pseudomonadati</taxon>
        <taxon>Thermomicrobiota</taxon>
        <taxon>Thermomicrobia</taxon>
        <taxon>Thermomicrobiales</taxon>
        <taxon>Thermomicrobiaceae</taxon>
        <taxon>Thermalbibacter</taxon>
    </lineage>
</organism>
<comment type="caution">
    <text evidence="1">The sequence shown here is derived from an EMBL/GenBank/DDBJ whole genome shotgun (WGS) entry which is preliminary data.</text>
</comment>
<reference evidence="1" key="1">
    <citation type="submission" date="2022-06" db="EMBL/GenBank/DDBJ databases">
        <title>CFH 74404 Thermomicrobiaceae sp.</title>
        <authorList>
            <person name="Ming H."/>
            <person name="Li W.-J."/>
            <person name="Zhao Z."/>
        </authorList>
    </citation>
    <scope>NUCLEOTIDE SEQUENCE</scope>
    <source>
        <strain evidence="1">CFH 74404</strain>
    </source>
</reference>
<evidence type="ECO:0000313" key="1">
    <source>
        <dbReference type="EMBL" id="MCM8750413.1"/>
    </source>
</evidence>
<dbReference type="RefSeq" id="WP_284058201.1">
    <property type="nucleotide sequence ID" value="NZ_JAMSLR010000014.1"/>
</dbReference>
<dbReference type="Proteomes" id="UP001165306">
    <property type="component" value="Unassembled WGS sequence"/>
</dbReference>
<name>A0AA41WG05_9BACT</name>